<protein>
    <submittedName>
        <fullName evidence="1">DUF1850 domain-containing protein</fullName>
    </submittedName>
</protein>
<dbReference type="Pfam" id="PF08905">
    <property type="entry name" value="DUF1850"/>
    <property type="match status" value="1"/>
</dbReference>
<dbReference type="RefSeq" id="WP_206933380.1">
    <property type="nucleotide sequence ID" value="NZ_JAEKJY010000002.1"/>
</dbReference>
<keyword evidence="2" id="KW-1185">Reference proteome</keyword>
<reference evidence="1 2" key="1">
    <citation type="submission" date="2020-12" db="EMBL/GenBank/DDBJ databases">
        <title>Oil enriched cultivation method for isolating marine PHA-producing bacteria.</title>
        <authorList>
            <person name="Zheng W."/>
            <person name="Yu S."/>
            <person name="Huang Y."/>
        </authorList>
    </citation>
    <scope>NUCLEOTIDE SEQUENCE [LARGE SCALE GENOMIC DNA]</scope>
    <source>
        <strain evidence="1 2">SY-2-6</strain>
    </source>
</reference>
<dbReference type="EMBL" id="JAEKJY010000002">
    <property type="protein sequence ID" value="MBN8235260.1"/>
    <property type="molecule type" value="Genomic_DNA"/>
</dbReference>
<dbReference type="InterPro" id="IPR015001">
    <property type="entry name" value="DUF1850"/>
</dbReference>
<accession>A0ABS3DV86</accession>
<dbReference type="Proteomes" id="UP000663970">
    <property type="component" value="Unassembled WGS sequence"/>
</dbReference>
<evidence type="ECO:0000313" key="1">
    <source>
        <dbReference type="EMBL" id="MBN8235260.1"/>
    </source>
</evidence>
<sequence length="164" mass="19034">MRIFYVFLIGLSAVFLFSAFYSLEALTLIKEGKITALYLTDSEQEFRIRWNHSVEKEDWEEIFIVQDGGITLTGTRFKTFGAGVPHDTGDDTYVEDGWVYMTGIHQPIGSELVVRTGEATEHRLFYGKDITYQLDEKKAYRVVVRRMTVWRYVVLKAQGWKGEE</sequence>
<evidence type="ECO:0000313" key="2">
    <source>
        <dbReference type="Proteomes" id="UP000663970"/>
    </source>
</evidence>
<organism evidence="1 2">
    <name type="scientific">Halobacillus kuroshimensis</name>
    <dbReference type="NCBI Taxonomy" id="302481"/>
    <lineage>
        <taxon>Bacteria</taxon>
        <taxon>Bacillati</taxon>
        <taxon>Bacillota</taxon>
        <taxon>Bacilli</taxon>
        <taxon>Bacillales</taxon>
        <taxon>Bacillaceae</taxon>
        <taxon>Halobacillus</taxon>
    </lineage>
</organism>
<gene>
    <name evidence="1" type="ORF">JF544_08350</name>
</gene>
<name>A0ABS3DV86_9BACI</name>
<comment type="caution">
    <text evidence="1">The sequence shown here is derived from an EMBL/GenBank/DDBJ whole genome shotgun (WGS) entry which is preliminary data.</text>
</comment>
<proteinExistence type="predicted"/>